<dbReference type="EMBL" id="NVCO01000039">
    <property type="protein sequence ID" value="PFT45889.1"/>
    <property type="molecule type" value="Genomic_DNA"/>
</dbReference>
<protein>
    <submittedName>
        <fullName evidence="1">Uncharacterized protein</fullName>
    </submittedName>
</protein>
<gene>
    <name evidence="1" type="ORF">COK72_14020</name>
</gene>
<dbReference type="Proteomes" id="UP000226106">
    <property type="component" value="Unassembled WGS sequence"/>
</dbReference>
<comment type="caution">
    <text evidence="1">The sequence shown here is derived from an EMBL/GenBank/DDBJ whole genome shotgun (WGS) entry which is preliminary data.</text>
</comment>
<evidence type="ECO:0000313" key="2">
    <source>
        <dbReference type="Proteomes" id="UP000226106"/>
    </source>
</evidence>
<name>A0A9X7AMZ6_BACTU</name>
<accession>A0A9X7AMZ6</accession>
<evidence type="ECO:0000313" key="1">
    <source>
        <dbReference type="EMBL" id="PFT45889.1"/>
    </source>
</evidence>
<proteinExistence type="predicted"/>
<organism evidence="1 2">
    <name type="scientific">Bacillus thuringiensis</name>
    <dbReference type="NCBI Taxonomy" id="1428"/>
    <lineage>
        <taxon>Bacteria</taxon>
        <taxon>Bacillati</taxon>
        <taxon>Bacillota</taxon>
        <taxon>Bacilli</taxon>
        <taxon>Bacillales</taxon>
        <taxon>Bacillaceae</taxon>
        <taxon>Bacillus</taxon>
        <taxon>Bacillus cereus group</taxon>
    </lineage>
</organism>
<reference evidence="1 2" key="1">
    <citation type="submission" date="2017-09" db="EMBL/GenBank/DDBJ databases">
        <title>Large-scale bioinformatics analysis of Bacillus genomes uncovers conserved roles of natural products in bacterial physiology.</title>
        <authorList>
            <consortium name="Agbiome Team Llc"/>
            <person name="Bleich R.M."/>
            <person name="Grubbs K.J."/>
            <person name="Santa Maria K.C."/>
            <person name="Allen S.E."/>
            <person name="Farag S."/>
            <person name="Shank E.A."/>
            <person name="Bowers A."/>
        </authorList>
    </citation>
    <scope>NUCLEOTIDE SEQUENCE [LARGE SCALE GENOMIC DNA]</scope>
    <source>
        <strain evidence="1 2">AFS065400</strain>
    </source>
</reference>
<sequence>MNKLEKTNSTIQELVFSNKQRPKGDSTLFLIITKIERKVKIFLTVSIDYKDIIYKYYASLYRELYSSLEKERKAK</sequence>
<dbReference type="AlphaFoldDB" id="A0A9X7AMZ6"/>